<dbReference type="RefSeq" id="WP_307295793.1">
    <property type="nucleotide sequence ID" value="NZ_JAUSXV010000001.1"/>
</dbReference>
<reference evidence="2 3" key="1">
    <citation type="submission" date="2023-07" db="EMBL/GenBank/DDBJ databases">
        <title>Comparative genomics of wheat-associated soil bacteria to identify genetic determinants of phenazine resistance.</title>
        <authorList>
            <person name="Mouncey N."/>
        </authorList>
    </citation>
    <scope>NUCLEOTIDE SEQUENCE [LARGE SCALE GENOMIC DNA]</scope>
    <source>
        <strain evidence="2 3">W4I9-1</strain>
    </source>
</reference>
<feature type="transmembrane region" description="Helical" evidence="1">
    <location>
        <begin position="6"/>
        <end position="26"/>
    </location>
</feature>
<comment type="caution">
    <text evidence="2">The sequence shown here is derived from an EMBL/GenBank/DDBJ whole genome shotgun (WGS) entry which is preliminary data.</text>
</comment>
<feature type="transmembrane region" description="Helical" evidence="1">
    <location>
        <begin position="221"/>
        <end position="240"/>
    </location>
</feature>
<gene>
    <name evidence="2" type="ORF">QFZ53_001947</name>
</gene>
<keyword evidence="1" id="KW-1133">Transmembrane helix</keyword>
<evidence type="ECO:0000256" key="1">
    <source>
        <dbReference type="SAM" id="Phobius"/>
    </source>
</evidence>
<dbReference type="EMBL" id="JAUSXV010000001">
    <property type="protein sequence ID" value="MDQ0647751.1"/>
    <property type="molecule type" value="Genomic_DNA"/>
</dbReference>
<feature type="transmembrane region" description="Helical" evidence="1">
    <location>
        <begin position="379"/>
        <end position="397"/>
    </location>
</feature>
<dbReference type="Proteomes" id="UP001244427">
    <property type="component" value="Unassembled WGS sequence"/>
</dbReference>
<feature type="transmembrane region" description="Helical" evidence="1">
    <location>
        <begin position="33"/>
        <end position="54"/>
    </location>
</feature>
<feature type="transmembrane region" description="Helical" evidence="1">
    <location>
        <begin position="329"/>
        <end position="349"/>
    </location>
</feature>
<keyword evidence="1" id="KW-0472">Membrane</keyword>
<feature type="transmembrane region" description="Helical" evidence="1">
    <location>
        <begin position="60"/>
        <end position="81"/>
    </location>
</feature>
<dbReference type="Pfam" id="PF20176">
    <property type="entry name" value="DUF6541"/>
    <property type="match status" value="1"/>
</dbReference>
<feature type="transmembrane region" description="Helical" evidence="1">
    <location>
        <begin position="278"/>
        <end position="293"/>
    </location>
</feature>
<keyword evidence="3" id="KW-1185">Reference proteome</keyword>
<name>A0AAW8EWN7_9MICO</name>
<feature type="transmembrane region" description="Helical" evidence="1">
    <location>
        <begin position="246"/>
        <end position="266"/>
    </location>
</feature>
<protein>
    <recommendedName>
        <fullName evidence="4">4-amino-4-deoxy-L-arabinose transferase</fullName>
    </recommendedName>
</protein>
<feature type="transmembrane region" description="Helical" evidence="1">
    <location>
        <begin position="176"/>
        <end position="209"/>
    </location>
</feature>
<dbReference type="InterPro" id="IPR046671">
    <property type="entry name" value="DUF6541"/>
</dbReference>
<keyword evidence="1" id="KW-0812">Transmembrane</keyword>
<evidence type="ECO:0008006" key="4">
    <source>
        <dbReference type="Google" id="ProtNLM"/>
    </source>
</evidence>
<feature type="transmembrane region" description="Helical" evidence="1">
    <location>
        <begin position="299"/>
        <end position="317"/>
    </location>
</feature>
<evidence type="ECO:0000313" key="2">
    <source>
        <dbReference type="EMBL" id="MDQ0647751.1"/>
    </source>
</evidence>
<feature type="transmembrane region" description="Helical" evidence="1">
    <location>
        <begin position="404"/>
        <end position="427"/>
    </location>
</feature>
<evidence type="ECO:0000313" key="3">
    <source>
        <dbReference type="Proteomes" id="UP001244427"/>
    </source>
</evidence>
<organism evidence="2 3">
    <name type="scientific">Microbacterium natoriense</name>
    <dbReference type="NCBI Taxonomy" id="284570"/>
    <lineage>
        <taxon>Bacteria</taxon>
        <taxon>Bacillati</taxon>
        <taxon>Actinomycetota</taxon>
        <taxon>Actinomycetes</taxon>
        <taxon>Micrococcales</taxon>
        <taxon>Microbacteriaceae</taxon>
        <taxon>Microbacterium</taxon>
    </lineage>
</organism>
<feature type="transmembrane region" description="Helical" evidence="1">
    <location>
        <begin position="101"/>
        <end position="121"/>
    </location>
</feature>
<accession>A0AAW8EWN7</accession>
<dbReference type="AlphaFoldDB" id="A0AAW8EWN7"/>
<proteinExistence type="predicted"/>
<feature type="transmembrane region" description="Helical" evidence="1">
    <location>
        <begin position="474"/>
        <end position="494"/>
    </location>
</feature>
<feature type="transmembrane region" description="Helical" evidence="1">
    <location>
        <begin position="447"/>
        <end position="467"/>
    </location>
</feature>
<sequence length="646" mass="68537">MTTWIELLLALGTLGLLLFIPGYLIARFLGLRGLWAVAVSGPASVTVVVLASIVAPLLGLTWGLLPVALVAVSVLAVASALRMLFWRGQSLGRSEESLRPWAIAATAAAPLVILIQVLAMVSSPEHISQTFDNIFHLNAVRYILDTGNASPFWVSSLTSVEAGVPPTFYPAGWHALSALVVGVSGVSIAVSSNALVIGFAAFVWTSGIVVLTRELWGRRTVTIVAAAAAATCFPAFPLLLADYGVLFPFMMALSFVPVSLALLIRAVIGVHADGRERLPWLVALCGLLPAVAISHPGALVALLAFGGVVLLAALVRRARLYRGLPPGGVWPWVSVGVYLLVAGVLWYVLRPPADARTWLPEITVGQAIGEVLTVSVNGAPVNLGMALLVLIGVAAIFRRRTVQGWLVLALFALAAGLYVTVAGVPYLLLRDILVGAWYDNIPRLAAIMPLVWVPLAALGFTAAWDWLVAQRRAIARPALATVALGALVLAAFPVPQVMSMRQAVRDGQANYAVTGKAPLLSTDELVLLDRLDDEVPVDAVILGSPWTGTALAYALADRKVLLPHTLMYVSPEMQEILDGLDTTRAGSEVCDLLAERSVSYALDFGRREVNDGRHVYPGLDQLATSGAVELVDQQGSARLYRVTACG</sequence>